<dbReference type="SUPFAM" id="SSF47979">
    <property type="entry name" value="Iron-dependent repressor protein, dimerization domain"/>
    <property type="match status" value="1"/>
</dbReference>
<dbReference type="InterPro" id="IPR022689">
    <property type="entry name" value="Iron_dep_repressor"/>
</dbReference>
<dbReference type="EMBL" id="CP001098">
    <property type="protein sequence ID" value="ACL69030.1"/>
    <property type="molecule type" value="Genomic_DNA"/>
</dbReference>
<dbReference type="KEGG" id="hor:Hore_02690"/>
<dbReference type="InterPro" id="IPR036421">
    <property type="entry name" value="Fe_dep_repressor_sf"/>
</dbReference>
<evidence type="ECO:0000256" key="1">
    <source>
        <dbReference type="ARBA" id="ARBA00007871"/>
    </source>
</evidence>
<feature type="domain" description="HTH dtxR-type" evidence="5">
    <location>
        <begin position="2"/>
        <end position="63"/>
    </location>
</feature>
<gene>
    <name evidence="6" type="ordered locus">Hore_02690</name>
</gene>
<name>B8D161_HALOH</name>
<organism evidence="6 7">
    <name type="scientific">Halothermothrix orenii (strain H 168 / OCM 544 / DSM 9562)</name>
    <dbReference type="NCBI Taxonomy" id="373903"/>
    <lineage>
        <taxon>Bacteria</taxon>
        <taxon>Bacillati</taxon>
        <taxon>Bacillota</taxon>
        <taxon>Clostridia</taxon>
        <taxon>Halanaerobiales</taxon>
        <taxon>Halothermotrichaceae</taxon>
        <taxon>Halothermothrix</taxon>
    </lineage>
</organism>
<protein>
    <submittedName>
        <fullName evidence="6">Iron dependent repressor</fullName>
    </submittedName>
</protein>
<keyword evidence="7" id="KW-1185">Reference proteome</keyword>
<keyword evidence="4" id="KW-0804">Transcription</keyword>
<dbReference type="InterPro" id="IPR001367">
    <property type="entry name" value="Fe_dep_repressor"/>
</dbReference>
<dbReference type="Proteomes" id="UP000000719">
    <property type="component" value="Chromosome"/>
</dbReference>
<dbReference type="GO" id="GO:0003677">
    <property type="term" value="F:DNA binding"/>
    <property type="evidence" value="ECO:0007669"/>
    <property type="project" value="UniProtKB-KW"/>
</dbReference>
<dbReference type="SUPFAM" id="SSF46785">
    <property type="entry name" value="Winged helix' DNA-binding domain"/>
    <property type="match status" value="1"/>
</dbReference>
<evidence type="ECO:0000256" key="3">
    <source>
        <dbReference type="ARBA" id="ARBA00023125"/>
    </source>
</evidence>
<dbReference type="HOGENOM" id="CLU_069532_3_0_9"/>
<dbReference type="eggNOG" id="COG1321">
    <property type="taxonomic scope" value="Bacteria"/>
</dbReference>
<dbReference type="OrthoDB" id="9791355at2"/>
<dbReference type="SMART" id="SM00529">
    <property type="entry name" value="HTH_DTXR"/>
    <property type="match status" value="1"/>
</dbReference>
<dbReference type="Gene3D" id="1.10.60.10">
    <property type="entry name" value="Iron dependent repressor, metal binding and dimerisation domain"/>
    <property type="match status" value="1"/>
</dbReference>
<keyword evidence="2" id="KW-0805">Transcription regulation</keyword>
<sequence length="147" mass="16987">MLSPSLEDYLEEIYRFSAELGFIRITDVANKLNVSLPSVNKAVKILASKGYLEYIPYKNIALTEKGAKLGKYLVERNHMIQNFLEVIGSKADKEEEAEAIEHYLSKETVHAMTMVVKFFEKNPGIQKMLTRFQRENKENSQFSQYDI</sequence>
<dbReference type="GO" id="GO:0046983">
    <property type="term" value="F:protein dimerization activity"/>
    <property type="evidence" value="ECO:0007669"/>
    <property type="project" value="InterPro"/>
</dbReference>
<dbReference type="Gene3D" id="1.10.10.10">
    <property type="entry name" value="Winged helix-like DNA-binding domain superfamily/Winged helix DNA-binding domain"/>
    <property type="match status" value="1"/>
</dbReference>
<proteinExistence type="inferred from homology"/>
<reference evidence="6 7" key="1">
    <citation type="journal article" date="2009" name="PLoS ONE">
        <title>Genome analysis of the anaerobic thermohalophilic bacterium Halothermothrix orenii.</title>
        <authorList>
            <person name="Mavromatis K."/>
            <person name="Ivanova N."/>
            <person name="Anderson I."/>
            <person name="Lykidis A."/>
            <person name="Hooper S.D."/>
            <person name="Sun H."/>
            <person name="Kunin V."/>
            <person name="Lapidus A."/>
            <person name="Hugenholtz P."/>
            <person name="Patel B."/>
            <person name="Kyrpides N.C."/>
        </authorList>
    </citation>
    <scope>NUCLEOTIDE SEQUENCE [LARGE SCALE GENOMIC DNA]</scope>
    <source>
        <strain evidence="7">H 168 / OCM 544 / DSM 9562</strain>
    </source>
</reference>
<dbReference type="Pfam" id="PF02742">
    <property type="entry name" value="Fe_dep_repr_C"/>
    <property type="match status" value="1"/>
</dbReference>
<dbReference type="GO" id="GO:0003700">
    <property type="term" value="F:DNA-binding transcription factor activity"/>
    <property type="evidence" value="ECO:0007669"/>
    <property type="project" value="InterPro"/>
</dbReference>
<dbReference type="PANTHER" id="PTHR33238">
    <property type="entry name" value="IRON (METAL) DEPENDENT REPRESSOR, DTXR FAMILY"/>
    <property type="match status" value="1"/>
</dbReference>
<dbReference type="InterPro" id="IPR050536">
    <property type="entry name" value="DtxR_MntR_Metal-Reg"/>
</dbReference>
<dbReference type="InterPro" id="IPR036388">
    <property type="entry name" value="WH-like_DNA-bd_sf"/>
</dbReference>
<dbReference type="Pfam" id="PF01325">
    <property type="entry name" value="Fe_dep_repress"/>
    <property type="match status" value="1"/>
</dbReference>
<comment type="similarity">
    <text evidence="1">Belongs to the DtxR/MntR family.</text>
</comment>
<accession>B8D161</accession>
<dbReference type="InterPro" id="IPR036390">
    <property type="entry name" value="WH_DNA-bd_sf"/>
</dbReference>
<dbReference type="GO" id="GO:0046914">
    <property type="term" value="F:transition metal ion binding"/>
    <property type="evidence" value="ECO:0007669"/>
    <property type="project" value="InterPro"/>
</dbReference>
<evidence type="ECO:0000259" key="5">
    <source>
        <dbReference type="PROSITE" id="PS50944"/>
    </source>
</evidence>
<dbReference type="PROSITE" id="PS50944">
    <property type="entry name" value="HTH_DTXR"/>
    <property type="match status" value="1"/>
</dbReference>
<evidence type="ECO:0000256" key="2">
    <source>
        <dbReference type="ARBA" id="ARBA00023015"/>
    </source>
</evidence>
<dbReference type="InterPro" id="IPR022687">
    <property type="entry name" value="HTH_DTXR"/>
</dbReference>
<dbReference type="STRING" id="373903.Hore_02690"/>
<dbReference type="AlphaFoldDB" id="B8D161"/>
<evidence type="ECO:0000313" key="7">
    <source>
        <dbReference type="Proteomes" id="UP000000719"/>
    </source>
</evidence>
<evidence type="ECO:0000313" key="6">
    <source>
        <dbReference type="EMBL" id="ACL69030.1"/>
    </source>
</evidence>
<dbReference type="PANTHER" id="PTHR33238:SF7">
    <property type="entry name" value="IRON-DEPENDENT TRANSCRIPTIONAL REGULATOR"/>
    <property type="match status" value="1"/>
</dbReference>
<evidence type="ECO:0000256" key="4">
    <source>
        <dbReference type="ARBA" id="ARBA00023163"/>
    </source>
</evidence>
<keyword evidence="3" id="KW-0238">DNA-binding</keyword>
<dbReference type="RefSeq" id="WP_012635218.1">
    <property type="nucleotide sequence ID" value="NC_011899.1"/>
</dbReference>